<keyword evidence="1" id="KW-0472">Membrane</keyword>
<organism evidence="2 3">
    <name type="scientific">Mariniblastus fucicola</name>
    <dbReference type="NCBI Taxonomy" id="980251"/>
    <lineage>
        <taxon>Bacteria</taxon>
        <taxon>Pseudomonadati</taxon>
        <taxon>Planctomycetota</taxon>
        <taxon>Planctomycetia</taxon>
        <taxon>Pirellulales</taxon>
        <taxon>Pirellulaceae</taxon>
        <taxon>Mariniblastus</taxon>
    </lineage>
</organism>
<evidence type="ECO:0000313" key="2">
    <source>
        <dbReference type="EMBL" id="QEG23753.1"/>
    </source>
</evidence>
<dbReference type="KEGG" id="mff:MFFC18_36550"/>
<proteinExistence type="predicted"/>
<evidence type="ECO:0008006" key="4">
    <source>
        <dbReference type="Google" id="ProtNLM"/>
    </source>
</evidence>
<dbReference type="OrthoDB" id="5987056at2"/>
<dbReference type="EMBL" id="CP042912">
    <property type="protein sequence ID" value="QEG23753.1"/>
    <property type="molecule type" value="Genomic_DNA"/>
</dbReference>
<evidence type="ECO:0000313" key="3">
    <source>
        <dbReference type="Proteomes" id="UP000322214"/>
    </source>
</evidence>
<sequence length="128" mass="14118">MIPAKIFLALTGVLYLGLALWCTVDPKTTSEEVGFQLQQGSGQSEFVTVYGGLEFALALILLMPLLWSDAVRFSLISCLTVHACLVLFRTIAYFRFEGIGSFTHRLAIGEWVILLVSVAILLTLKPPR</sequence>
<protein>
    <recommendedName>
        <fullName evidence="4">DUF4345 domain-containing protein</fullName>
    </recommendedName>
</protein>
<dbReference type="Proteomes" id="UP000322214">
    <property type="component" value="Chromosome"/>
</dbReference>
<dbReference type="STRING" id="980251.GCA_001642875_04297"/>
<evidence type="ECO:0000256" key="1">
    <source>
        <dbReference type="SAM" id="Phobius"/>
    </source>
</evidence>
<name>A0A5B9PNB3_9BACT</name>
<keyword evidence="3" id="KW-1185">Reference proteome</keyword>
<keyword evidence="1" id="KW-1133">Transmembrane helix</keyword>
<feature type="transmembrane region" description="Helical" evidence="1">
    <location>
        <begin position="73"/>
        <end position="94"/>
    </location>
</feature>
<feature type="transmembrane region" description="Helical" evidence="1">
    <location>
        <begin position="46"/>
        <end position="66"/>
    </location>
</feature>
<dbReference type="RefSeq" id="WP_075086149.1">
    <property type="nucleotide sequence ID" value="NZ_CP042912.1"/>
</dbReference>
<accession>A0A5B9PNB3</accession>
<dbReference type="AlphaFoldDB" id="A0A5B9PNB3"/>
<reference evidence="2 3" key="1">
    <citation type="submission" date="2019-08" db="EMBL/GenBank/DDBJ databases">
        <title>Deep-cultivation of Planctomycetes and their phenomic and genomic characterization uncovers novel biology.</title>
        <authorList>
            <person name="Wiegand S."/>
            <person name="Jogler M."/>
            <person name="Boedeker C."/>
            <person name="Pinto D."/>
            <person name="Vollmers J."/>
            <person name="Rivas-Marin E."/>
            <person name="Kohn T."/>
            <person name="Peeters S.H."/>
            <person name="Heuer A."/>
            <person name="Rast P."/>
            <person name="Oberbeckmann S."/>
            <person name="Bunk B."/>
            <person name="Jeske O."/>
            <person name="Meyerdierks A."/>
            <person name="Storesund J.E."/>
            <person name="Kallscheuer N."/>
            <person name="Luecker S."/>
            <person name="Lage O.M."/>
            <person name="Pohl T."/>
            <person name="Merkel B.J."/>
            <person name="Hornburger P."/>
            <person name="Mueller R.-W."/>
            <person name="Bruemmer F."/>
            <person name="Labrenz M."/>
            <person name="Spormann A.M."/>
            <person name="Op den Camp H."/>
            <person name="Overmann J."/>
            <person name="Amann R."/>
            <person name="Jetten M.S.M."/>
            <person name="Mascher T."/>
            <person name="Medema M.H."/>
            <person name="Devos D.P."/>
            <person name="Kaster A.-K."/>
            <person name="Ovreas L."/>
            <person name="Rohde M."/>
            <person name="Galperin M.Y."/>
            <person name="Jogler C."/>
        </authorList>
    </citation>
    <scope>NUCLEOTIDE SEQUENCE [LARGE SCALE GENOMIC DNA]</scope>
    <source>
        <strain evidence="2 3">FC18</strain>
    </source>
</reference>
<feature type="transmembrane region" description="Helical" evidence="1">
    <location>
        <begin position="106"/>
        <end position="124"/>
    </location>
</feature>
<gene>
    <name evidence="2" type="ORF">MFFC18_36550</name>
</gene>
<keyword evidence="1" id="KW-0812">Transmembrane</keyword>